<sequence>MRREFIAPIIASCVSLLAGCSSVQQEANGPQVWATLVDASRGSTAGDPTLGRLVNQPIQVGKNWQLVPDMFVVRACDDGPLNCKMGVAKPTVRVTVHQVAASQASVSLTVSYDVGPSQTLTNGLSTHPLSTVTMSIPKGATPFSSHVDVARTVELPYGQLRKVDLPNGISVGLCLSTTPASVMPPSGACPDGTLDRFAAAMAAAQSF</sequence>
<gene>
    <name evidence="1" type="ORF">FVF58_45890</name>
</gene>
<reference evidence="1 2" key="1">
    <citation type="submission" date="2019-08" db="EMBL/GenBank/DDBJ databases">
        <title>Paraburkholderia sp. DCY113.</title>
        <authorList>
            <person name="Kang J."/>
        </authorList>
    </citation>
    <scope>NUCLEOTIDE SEQUENCE [LARGE SCALE GENOMIC DNA]</scope>
    <source>
        <strain evidence="1 2">DCY113</strain>
    </source>
</reference>
<dbReference type="AlphaFoldDB" id="A0A5B0G3V8"/>
<organism evidence="1 2">
    <name type="scientific">Paraburkholderia panacisoli</name>
    <dbReference type="NCBI Taxonomy" id="2603818"/>
    <lineage>
        <taxon>Bacteria</taxon>
        <taxon>Pseudomonadati</taxon>
        <taxon>Pseudomonadota</taxon>
        <taxon>Betaproteobacteria</taxon>
        <taxon>Burkholderiales</taxon>
        <taxon>Burkholderiaceae</taxon>
        <taxon>Paraburkholderia</taxon>
    </lineage>
</organism>
<name>A0A5B0G3V8_9BURK</name>
<comment type="caution">
    <text evidence="1">The sequence shown here is derived from an EMBL/GenBank/DDBJ whole genome shotgun (WGS) entry which is preliminary data.</text>
</comment>
<proteinExistence type="predicted"/>
<protein>
    <submittedName>
        <fullName evidence="1">Uncharacterized protein</fullName>
    </submittedName>
</protein>
<dbReference type="EMBL" id="VTUZ01000064">
    <property type="protein sequence ID" value="KAA0998124.1"/>
    <property type="molecule type" value="Genomic_DNA"/>
</dbReference>
<evidence type="ECO:0000313" key="1">
    <source>
        <dbReference type="EMBL" id="KAA0998124.1"/>
    </source>
</evidence>
<dbReference type="PROSITE" id="PS51257">
    <property type="entry name" value="PROKAR_LIPOPROTEIN"/>
    <property type="match status" value="1"/>
</dbReference>
<accession>A0A5B0G3V8</accession>
<dbReference type="Proteomes" id="UP000325273">
    <property type="component" value="Unassembled WGS sequence"/>
</dbReference>
<keyword evidence="2" id="KW-1185">Reference proteome</keyword>
<evidence type="ECO:0000313" key="2">
    <source>
        <dbReference type="Proteomes" id="UP000325273"/>
    </source>
</evidence>
<dbReference type="RefSeq" id="WP_149676183.1">
    <property type="nucleotide sequence ID" value="NZ_VTUZ01000064.1"/>
</dbReference>